<sequence>MSFGFQVLNSVGQVILDDNFIPMKLIGSGTTTLRAAAGSDAIPNSTLWRYFGADALPGLPAIGPHFVFVALEPFPFLKTYVVPSNGRAAIMLFNDPRPNIAYRVSSFGVSPPSQGAFGMEVYGPDGVRLFTADDTLMAIKSVDTQAKGAQPLVLPADATHIAVVGSTSQYPAGGITSRYCETGVSLSQSGGVWSATFSERVFDPYAEDGLPAFPPADNFIVTARFSN</sequence>
<reference evidence="2" key="1">
    <citation type="submission" date="2016-10" db="EMBL/GenBank/DDBJ databases">
        <authorList>
            <person name="Varghese N."/>
            <person name="Submissions S."/>
        </authorList>
    </citation>
    <scope>NUCLEOTIDE SEQUENCE [LARGE SCALE GENOMIC DNA]</scope>
    <source>
        <strain evidence="2">DSM 11593</strain>
    </source>
</reference>
<keyword evidence="2" id="KW-1185">Reference proteome</keyword>
<dbReference type="STRING" id="65735.SAMN04488075_2878"/>
<dbReference type="Proteomes" id="UP000199125">
    <property type="component" value="Unassembled WGS sequence"/>
</dbReference>
<gene>
    <name evidence="1" type="ORF">SAMN04488075_2878</name>
</gene>
<dbReference type="EMBL" id="FNXG01000006">
    <property type="protein sequence ID" value="SEI10192.1"/>
    <property type="molecule type" value="Genomic_DNA"/>
</dbReference>
<evidence type="ECO:0000313" key="1">
    <source>
        <dbReference type="EMBL" id="SEI10192.1"/>
    </source>
</evidence>
<evidence type="ECO:0000313" key="2">
    <source>
        <dbReference type="Proteomes" id="UP000199125"/>
    </source>
</evidence>
<name>A0A1H6N651_9RHOB</name>
<protein>
    <submittedName>
        <fullName evidence="1">Uncharacterized protein</fullName>
    </submittedName>
</protein>
<accession>A0A1H6N651</accession>
<dbReference type="AlphaFoldDB" id="A0A1H6N651"/>
<organism evidence="1 2">
    <name type="scientific">Paracoccus alkenifer</name>
    <dbReference type="NCBI Taxonomy" id="65735"/>
    <lineage>
        <taxon>Bacteria</taxon>
        <taxon>Pseudomonadati</taxon>
        <taxon>Pseudomonadota</taxon>
        <taxon>Alphaproteobacteria</taxon>
        <taxon>Rhodobacterales</taxon>
        <taxon>Paracoccaceae</taxon>
        <taxon>Paracoccus</taxon>
    </lineage>
</organism>
<dbReference type="RefSeq" id="WP_143042854.1">
    <property type="nucleotide sequence ID" value="NZ_FNXG01000006.1"/>
</dbReference>
<proteinExistence type="predicted"/>